<reference evidence="1 2" key="1">
    <citation type="submission" date="2020-08" db="EMBL/GenBank/DDBJ databases">
        <title>Genome sequence of Diaphorobacter aerolatus KACC 16536T.</title>
        <authorList>
            <person name="Hyun D.-W."/>
            <person name="Bae J.-W."/>
        </authorList>
    </citation>
    <scope>NUCLEOTIDE SEQUENCE [LARGE SCALE GENOMIC DNA]</scope>
    <source>
        <strain evidence="1 2">KACC 16536</strain>
    </source>
</reference>
<protein>
    <submittedName>
        <fullName evidence="1">Uncharacterized protein</fullName>
    </submittedName>
</protein>
<dbReference type="KEGG" id="daer:H9K75_01085"/>
<proteinExistence type="predicted"/>
<sequence length="334" mass="37287">MNEQDILQKALDATHSVAGLEFVNAGQEREPGRDGIVRFSPASGDERVFYTEVRRVVDRLHTLHLLHAQMRNRPERTLLAATYISQSLAQECQRLGLNFIDMAGNAFIDVPGRFVFVSGRPRIEIRSPTPDYGALRTSNGLRLVFALLTQDGLVHQSQREMAAAAGVALGSVGKVLEGLTRLGHLSAGKGKSRRLLAGDELSRAWVQHFPVSLRHKLNPRRYSLPASRRWQDIRWAPGQAVWAGEAAANRMDGFLQPVAGTIYTWLAREVFVVEHRLRPDPQGDIEILDAFWNARNQADSVLAPALLVYADMMASQDGRSREAATRVWERILRA</sequence>
<dbReference type="RefSeq" id="WP_187724435.1">
    <property type="nucleotide sequence ID" value="NZ_CP060783.1"/>
</dbReference>
<dbReference type="Pfam" id="PF09952">
    <property type="entry name" value="AbiEi_2"/>
    <property type="match status" value="1"/>
</dbReference>
<dbReference type="AlphaFoldDB" id="A0A7H0GKM6"/>
<gene>
    <name evidence="1" type="ORF">H9K75_01085</name>
</gene>
<organism evidence="1 2">
    <name type="scientific">Diaphorobacter aerolatus</name>
    <dbReference type="NCBI Taxonomy" id="1288495"/>
    <lineage>
        <taxon>Bacteria</taxon>
        <taxon>Pseudomonadati</taxon>
        <taxon>Pseudomonadota</taxon>
        <taxon>Betaproteobacteria</taxon>
        <taxon>Burkholderiales</taxon>
        <taxon>Comamonadaceae</taxon>
        <taxon>Diaphorobacter</taxon>
    </lineage>
</organism>
<evidence type="ECO:0000313" key="2">
    <source>
        <dbReference type="Proteomes" id="UP000516028"/>
    </source>
</evidence>
<dbReference type="EMBL" id="CP060783">
    <property type="protein sequence ID" value="QNP48842.1"/>
    <property type="molecule type" value="Genomic_DNA"/>
</dbReference>
<dbReference type="Proteomes" id="UP000516028">
    <property type="component" value="Chromosome"/>
</dbReference>
<dbReference type="InterPro" id="IPR019238">
    <property type="entry name" value="AbiEi_2"/>
</dbReference>
<accession>A0A7H0GKM6</accession>
<name>A0A7H0GKM6_9BURK</name>
<evidence type="ECO:0000313" key="1">
    <source>
        <dbReference type="EMBL" id="QNP48842.1"/>
    </source>
</evidence>
<keyword evidence="2" id="KW-1185">Reference proteome</keyword>